<keyword evidence="2" id="KW-1185">Reference proteome</keyword>
<dbReference type="InParanoid" id="A0A369IY28"/>
<dbReference type="Proteomes" id="UP000076154">
    <property type="component" value="Unassembled WGS sequence"/>
</dbReference>
<comment type="caution">
    <text evidence="1">The sequence shown here is derived from an EMBL/GenBank/DDBJ whole genome shotgun (WGS) entry which is preliminary data.</text>
</comment>
<name>A0A369IY28_HYPMA</name>
<protein>
    <recommendedName>
        <fullName evidence="3">F-box domain-containing protein</fullName>
    </recommendedName>
</protein>
<dbReference type="EMBL" id="LUEZ02000096">
    <property type="protein sequence ID" value="RDB14618.1"/>
    <property type="molecule type" value="Genomic_DNA"/>
</dbReference>
<gene>
    <name evidence="1" type="ORF">Hypma_016472</name>
</gene>
<evidence type="ECO:0008006" key="3">
    <source>
        <dbReference type="Google" id="ProtNLM"/>
    </source>
</evidence>
<reference evidence="1" key="1">
    <citation type="submission" date="2018-04" db="EMBL/GenBank/DDBJ databases">
        <title>Whole genome sequencing of Hypsizygus marmoreus.</title>
        <authorList>
            <person name="Choi I.-G."/>
            <person name="Min B."/>
            <person name="Kim J.-G."/>
            <person name="Kim S."/>
            <person name="Oh Y.-L."/>
            <person name="Kong W.-S."/>
            <person name="Park H."/>
            <person name="Jeong J."/>
            <person name="Song E.-S."/>
        </authorList>
    </citation>
    <scope>NUCLEOTIDE SEQUENCE [LARGE SCALE GENOMIC DNA]</scope>
    <source>
        <strain evidence="1">51987-8</strain>
    </source>
</reference>
<organism evidence="1 2">
    <name type="scientific">Hypsizygus marmoreus</name>
    <name type="common">White beech mushroom</name>
    <name type="synonym">Agaricus marmoreus</name>
    <dbReference type="NCBI Taxonomy" id="39966"/>
    <lineage>
        <taxon>Eukaryota</taxon>
        <taxon>Fungi</taxon>
        <taxon>Dikarya</taxon>
        <taxon>Basidiomycota</taxon>
        <taxon>Agaricomycotina</taxon>
        <taxon>Agaricomycetes</taxon>
        <taxon>Agaricomycetidae</taxon>
        <taxon>Agaricales</taxon>
        <taxon>Tricholomatineae</taxon>
        <taxon>Lyophyllaceae</taxon>
        <taxon>Hypsizygus</taxon>
    </lineage>
</organism>
<sequence>MHRCFLIPEIVDLICYHIPEDYHWSTSLVCLARTCRAFHEQALKHLWYELESLVPLIKCMPADLWNERHGQLKFVRLILTSDWLRFRVHARRVRKFGGVRMLTRYGGGDEDWQALNLAAGGQALLPNIQSLTWDWPLSSENLPSIHLLMGQKSPPSTSKKCKRPI</sequence>
<evidence type="ECO:0000313" key="1">
    <source>
        <dbReference type="EMBL" id="RDB14618.1"/>
    </source>
</evidence>
<dbReference type="STRING" id="39966.A0A369IY28"/>
<accession>A0A369IY28</accession>
<evidence type="ECO:0000313" key="2">
    <source>
        <dbReference type="Proteomes" id="UP000076154"/>
    </source>
</evidence>
<dbReference type="AlphaFoldDB" id="A0A369IY28"/>
<proteinExistence type="predicted"/>
<dbReference type="OrthoDB" id="3543113at2759"/>